<sequence length="185" mass="21567">MLYVDKYKFYIYIYMDESVKEAIHSYYKLKHKYDETNQRKKKQIMGNQSLAARDKKQKWMQYKRKCVKCGAVGGTIFTNSKNILSATCNGARHCDLNIKINRGYYTNIRTEYQFLMKEINSIQTEIITTKLKILFGYTSEDDAIKDFDKLRKRLAGLTKAHDKVKIAYVNILNNGVSSVEKNNAA</sequence>
<reference evidence="1" key="1">
    <citation type="journal article" date="2020" name="Nature">
        <title>Giant virus diversity and host interactions through global metagenomics.</title>
        <authorList>
            <person name="Schulz F."/>
            <person name="Roux S."/>
            <person name="Paez-Espino D."/>
            <person name="Jungbluth S."/>
            <person name="Walsh D.A."/>
            <person name="Denef V.J."/>
            <person name="McMahon K.D."/>
            <person name="Konstantinidis K.T."/>
            <person name="Eloe-Fadrosh E.A."/>
            <person name="Kyrpides N.C."/>
            <person name="Woyke T."/>
        </authorList>
    </citation>
    <scope>NUCLEOTIDE SEQUENCE</scope>
    <source>
        <strain evidence="1">GVMAG-M-3300020166-5</strain>
    </source>
</reference>
<dbReference type="AlphaFoldDB" id="A0A6C0BWV1"/>
<accession>A0A6C0BWV1</accession>
<proteinExistence type="predicted"/>
<organism evidence="1">
    <name type="scientific">viral metagenome</name>
    <dbReference type="NCBI Taxonomy" id="1070528"/>
    <lineage>
        <taxon>unclassified sequences</taxon>
        <taxon>metagenomes</taxon>
        <taxon>organismal metagenomes</taxon>
    </lineage>
</organism>
<evidence type="ECO:0000313" key="1">
    <source>
        <dbReference type="EMBL" id="QHS96797.1"/>
    </source>
</evidence>
<name>A0A6C0BWV1_9ZZZZ</name>
<protein>
    <submittedName>
        <fullName evidence="1">Uncharacterized protein</fullName>
    </submittedName>
</protein>
<dbReference type="EMBL" id="MN739279">
    <property type="protein sequence ID" value="QHS96797.1"/>
    <property type="molecule type" value="Genomic_DNA"/>
</dbReference>